<evidence type="ECO:0000256" key="6">
    <source>
        <dbReference type="ARBA" id="ARBA00022989"/>
    </source>
</evidence>
<comment type="subcellular location">
    <subcellularLocation>
        <location evidence="1">Mitochondrion inner membrane</location>
        <topology evidence="1">Single-pass membrane protein</topology>
    </subcellularLocation>
</comment>
<gene>
    <name evidence="10" type="primary">LOC108569737</name>
</gene>
<dbReference type="Pfam" id="PF14138">
    <property type="entry name" value="COX16"/>
    <property type="match status" value="1"/>
</dbReference>
<dbReference type="PANTHER" id="PTHR17130:SF14">
    <property type="entry name" value="CYTOCHROME C OXIDASE ASSEMBLY PROTEIN COX16 HOMOLOG, MITOCHONDRIAL"/>
    <property type="match status" value="1"/>
</dbReference>
<sequence>MTLMNRRSFKYGIPFLLAIVGGSFGLKEFAQLRYTFSKKSTVKEDIKRSGMEVKDQKESSIEKQYEKLKDMDLDNWEQVRGPRPWEEKASA</sequence>
<evidence type="ECO:0000313" key="9">
    <source>
        <dbReference type="Proteomes" id="UP000695000"/>
    </source>
</evidence>
<proteinExistence type="inferred from homology"/>
<dbReference type="GeneID" id="108569737"/>
<keyword evidence="5" id="KW-0999">Mitochondrion inner membrane</keyword>
<dbReference type="PANTHER" id="PTHR17130">
    <property type="entry name" value="MITOCHONDRIAL OUTER MEMBRANE PROTEIN 25"/>
    <property type="match status" value="1"/>
</dbReference>
<keyword evidence="7" id="KW-0496">Mitochondrion</keyword>
<evidence type="ECO:0000256" key="5">
    <source>
        <dbReference type="ARBA" id="ARBA00022792"/>
    </source>
</evidence>
<dbReference type="InterPro" id="IPR020164">
    <property type="entry name" value="Cyt_c_Oxase_assmbl_COX16"/>
</dbReference>
<keyword evidence="4" id="KW-0812">Transmembrane</keyword>
<keyword evidence="6" id="KW-1133">Transmembrane helix</keyword>
<keyword evidence="8" id="KW-0472">Membrane</keyword>
<evidence type="ECO:0000256" key="3">
    <source>
        <dbReference type="ARBA" id="ARBA00021814"/>
    </source>
</evidence>
<reference evidence="10" key="1">
    <citation type="submission" date="2025-08" db="UniProtKB">
        <authorList>
            <consortium name="RefSeq"/>
        </authorList>
    </citation>
    <scope>IDENTIFICATION</scope>
    <source>
        <tissue evidence="10">Whole Larva</tissue>
    </source>
</reference>
<evidence type="ECO:0000256" key="1">
    <source>
        <dbReference type="ARBA" id="ARBA00004434"/>
    </source>
</evidence>
<protein>
    <recommendedName>
        <fullName evidence="3">Cytochrome c oxidase assembly protein COX16 homolog, mitochondrial</fullName>
    </recommendedName>
</protein>
<evidence type="ECO:0000256" key="2">
    <source>
        <dbReference type="ARBA" id="ARBA00008370"/>
    </source>
</evidence>
<dbReference type="Proteomes" id="UP000695000">
    <property type="component" value="Unplaced"/>
</dbReference>
<evidence type="ECO:0000256" key="4">
    <source>
        <dbReference type="ARBA" id="ARBA00022692"/>
    </source>
</evidence>
<keyword evidence="9" id="KW-1185">Reference proteome</keyword>
<comment type="similarity">
    <text evidence="2">Belongs to the COX16 family.</text>
</comment>
<evidence type="ECO:0000256" key="7">
    <source>
        <dbReference type="ARBA" id="ARBA00023128"/>
    </source>
</evidence>
<evidence type="ECO:0000256" key="8">
    <source>
        <dbReference type="ARBA" id="ARBA00023136"/>
    </source>
</evidence>
<evidence type="ECO:0000313" key="10">
    <source>
        <dbReference type="RefSeq" id="XP_017786891.1"/>
    </source>
</evidence>
<dbReference type="RefSeq" id="XP_017786891.1">
    <property type="nucleotide sequence ID" value="XM_017931402.1"/>
</dbReference>
<accession>A0ABM1NJ91</accession>
<name>A0ABM1NJ91_NICVS</name>
<organism evidence="9 10">
    <name type="scientific">Nicrophorus vespilloides</name>
    <name type="common">Boreal carrion beetle</name>
    <dbReference type="NCBI Taxonomy" id="110193"/>
    <lineage>
        <taxon>Eukaryota</taxon>
        <taxon>Metazoa</taxon>
        <taxon>Ecdysozoa</taxon>
        <taxon>Arthropoda</taxon>
        <taxon>Hexapoda</taxon>
        <taxon>Insecta</taxon>
        <taxon>Pterygota</taxon>
        <taxon>Neoptera</taxon>
        <taxon>Endopterygota</taxon>
        <taxon>Coleoptera</taxon>
        <taxon>Polyphaga</taxon>
        <taxon>Staphyliniformia</taxon>
        <taxon>Silphidae</taxon>
        <taxon>Nicrophorinae</taxon>
        <taxon>Nicrophorus</taxon>
    </lineage>
</organism>